<feature type="non-terminal residue" evidence="2">
    <location>
        <position position="231"/>
    </location>
</feature>
<evidence type="ECO:0008006" key="4">
    <source>
        <dbReference type="Google" id="ProtNLM"/>
    </source>
</evidence>
<keyword evidence="3" id="KW-1185">Reference proteome</keyword>
<comment type="caution">
    <text evidence="2">The sequence shown here is derived from an EMBL/GenBank/DDBJ whole genome shotgun (WGS) entry which is preliminary data.</text>
</comment>
<proteinExistence type="predicted"/>
<evidence type="ECO:0000313" key="2">
    <source>
        <dbReference type="EMBL" id="RFU27113.1"/>
    </source>
</evidence>
<dbReference type="AlphaFoldDB" id="A0A3E2H2A8"/>
<accession>A0A3E2H2A8</accession>
<evidence type="ECO:0000313" key="3">
    <source>
        <dbReference type="Proteomes" id="UP000258309"/>
    </source>
</evidence>
<dbReference type="EMBL" id="NCSJ02000222">
    <property type="protein sequence ID" value="RFU27113.1"/>
    <property type="molecule type" value="Genomic_DNA"/>
</dbReference>
<reference evidence="2 3" key="1">
    <citation type="submission" date="2018-05" db="EMBL/GenBank/DDBJ databases">
        <title>Draft genome sequence of Scytalidium lignicola DSM 105466, a ubiquitous saprotrophic fungus.</title>
        <authorList>
            <person name="Buettner E."/>
            <person name="Gebauer A.M."/>
            <person name="Hofrichter M."/>
            <person name="Liers C."/>
            <person name="Kellner H."/>
        </authorList>
    </citation>
    <scope>NUCLEOTIDE SEQUENCE [LARGE SCALE GENOMIC DNA]</scope>
    <source>
        <strain evidence="2 3">DSM 105466</strain>
    </source>
</reference>
<gene>
    <name evidence="2" type="ORF">B7463_g9228</name>
</gene>
<organism evidence="2 3">
    <name type="scientific">Scytalidium lignicola</name>
    <name type="common">Hyphomycete</name>
    <dbReference type="NCBI Taxonomy" id="5539"/>
    <lineage>
        <taxon>Eukaryota</taxon>
        <taxon>Fungi</taxon>
        <taxon>Dikarya</taxon>
        <taxon>Ascomycota</taxon>
        <taxon>Pezizomycotina</taxon>
        <taxon>Leotiomycetes</taxon>
        <taxon>Leotiomycetes incertae sedis</taxon>
        <taxon>Scytalidium</taxon>
    </lineage>
</organism>
<dbReference type="OrthoDB" id="10645314at2759"/>
<dbReference type="Proteomes" id="UP000258309">
    <property type="component" value="Unassembled WGS sequence"/>
</dbReference>
<sequence>MSSPPPAKKGRRARRRENTLKYHLDRFEARRKRYILLRLWKFTELAEERSKQAEPLLKVINEETSAPPGVLTSDGEAEPVLARPNTLTGEGLAKGDFVDEDMLHLPTVSPNELHAAIDDRPEPGLNCDEDGVTALKCGVCTMVRPKTDFRKAEKRPGFKKCIKSDETVTCGLCTVTAHRIRFSKNQYSLARNGDGGWCLACQKWTAKCDENPDKPPSPPLGADMDRDEAEK</sequence>
<evidence type="ECO:0000256" key="1">
    <source>
        <dbReference type="SAM" id="MobiDB-lite"/>
    </source>
</evidence>
<feature type="region of interest" description="Disordered" evidence="1">
    <location>
        <begin position="209"/>
        <end position="231"/>
    </location>
</feature>
<name>A0A3E2H2A8_SCYLI</name>
<feature type="non-terminal residue" evidence="2">
    <location>
        <position position="1"/>
    </location>
</feature>
<protein>
    <recommendedName>
        <fullName evidence="4">Stc1 domain-containing protein</fullName>
    </recommendedName>
</protein>